<dbReference type="GO" id="GO:0005730">
    <property type="term" value="C:nucleolus"/>
    <property type="evidence" value="ECO:0007669"/>
    <property type="project" value="TreeGrafter"/>
</dbReference>
<evidence type="ECO:0000259" key="16">
    <source>
        <dbReference type="PROSITE" id="PS51977"/>
    </source>
</evidence>
<dbReference type="PROSITE" id="PS51977">
    <property type="entry name" value="WGR"/>
    <property type="match status" value="1"/>
</dbReference>
<dbReference type="SUPFAM" id="SSF56399">
    <property type="entry name" value="ADP-ribosylation"/>
    <property type="match status" value="1"/>
</dbReference>
<dbReference type="GO" id="GO:0003950">
    <property type="term" value="F:NAD+ poly-ADP-ribosyltransferase activity"/>
    <property type="evidence" value="ECO:0007669"/>
    <property type="project" value="UniProtKB-UniRule"/>
</dbReference>
<keyword evidence="8 13" id="KW-0520">NAD</keyword>
<evidence type="ECO:0000256" key="3">
    <source>
        <dbReference type="ARBA" id="ARBA00004123"/>
    </source>
</evidence>
<protein>
    <recommendedName>
        <fullName evidence="13">Poly [ADP-ribose] polymerase</fullName>
        <shortName evidence="13">PARP</shortName>
        <ecNumber evidence="13">2.4.2.-</ecNumber>
    </recommendedName>
</protein>
<dbReference type="AlphaFoldDB" id="A0AAP0WZ81"/>
<keyword evidence="4 13" id="KW-0328">Glycosyltransferase</keyword>
<dbReference type="GO" id="GO:0070212">
    <property type="term" value="P:protein poly-ADP-ribosylation"/>
    <property type="evidence" value="ECO:0007669"/>
    <property type="project" value="TreeGrafter"/>
</dbReference>
<dbReference type="SUPFAM" id="SSF142921">
    <property type="entry name" value="WGR domain-like"/>
    <property type="match status" value="1"/>
</dbReference>
<sequence>MDQNVVAGKGEDARQKKGAAVLDQYLPLHGDEVYYAMLNQTNLGENTNKFHMIQALESNDGGEFMVYNRWGRVGTKGRDNIQGPYTLRDGAIGEFERKFFVKTNNRWSERKNFICHPKYYTWLEMDHSMDNKSDVQENPISRVETQLRITKLEPRIANFISLICNNSRMMKQHVMGLGYKAEKLPLGKLSKSTILKGYDVLKRIADVIGQSDKKMLEQLAGEFYTVIPHDFGLRKMSKLPLPPPPPPPPLSLSHTHIHTHFLNFRELLVRNPLYSHYQCLRCELTPVEVHTEEFSMILKYMRNTDTSTHYSTDIVHIFRTSRENENERFKEFSRTKNRMLLWHGSRLENWTGILSQGLRIAPPEAPASGSSFGKGVYFADVFSNSAGYCGENCAAKDRVLVLCEVALGDMNEHLSYNDNANKLPKGMLSTKAVGKIAPDLSEAQVLEDGVIVPHGKLKEQQERKGVLQHNEYIVYNVDQIRIRYVVHVNVSYTLTGDSGVVEDLALILAAYDFKLTSTSTSQTAVDTRNSSNLKDK</sequence>
<dbReference type="FunFam" id="3.90.228.10:FF:000002">
    <property type="entry name" value="Poly [ADP-ribose] polymerase"/>
    <property type="match status" value="1"/>
</dbReference>
<dbReference type="EMBL" id="JBBPBK010000007">
    <property type="protein sequence ID" value="KAK9282506.1"/>
    <property type="molecule type" value="Genomic_DNA"/>
</dbReference>
<dbReference type="CDD" id="cd01437">
    <property type="entry name" value="parp_like"/>
    <property type="match status" value="1"/>
</dbReference>
<comment type="similarity">
    <text evidence="10">Belongs to the ARTD/PARP family.</text>
</comment>
<feature type="domain" description="WGR" evidence="16">
    <location>
        <begin position="18"/>
        <end position="120"/>
    </location>
</feature>
<dbReference type="Pfam" id="PF00644">
    <property type="entry name" value="PARP"/>
    <property type="match status" value="1"/>
</dbReference>
<comment type="catalytic activity">
    <reaction evidence="2">
        <text>L-glutamyl-[protein] + NAD(+) = 5-O-(ADP-D-ribosyl)-L-glutamyl-[protein] + nicotinamide</text>
        <dbReference type="Rhea" id="RHEA:58224"/>
        <dbReference type="Rhea" id="RHEA-COMP:10208"/>
        <dbReference type="Rhea" id="RHEA-COMP:15089"/>
        <dbReference type="ChEBI" id="CHEBI:17154"/>
        <dbReference type="ChEBI" id="CHEBI:29973"/>
        <dbReference type="ChEBI" id="CHEBI:57540"/>
        <dbReference type="ChEBI" id="CHEBI:142540"/>
    </reaction>
</comment>
<dbReference type="InterPro" id="IPR036616">
    <property type="entry name" value="Poly(ADP-ribose)pol_reg_dom_sf"/>
</dbReference>
<dbReference type="GO" id="GO:0016779">
    <property type="term" value="F:nucleotidyltransferase activity"/>
    <property type="evidence" value="ECO:0007669"/>
    <property type="project" value="UniProtKB-KW"/>
</dbReference>
<gene>
    <name evidence="17" type="ORF">L1049_005426</name>
</gene>
<keyword evidence="7" id="KW-0013">ADP-ribosylation</keyword>
<name>A0AAP0WZ81_LIQFO</name>
<dbReference type="InterPro" id="IPR008893">
    <property type="entry name" value="WGR_domain"/>
</dbReference>
<dbReference type="PANTHER" id="PTHR10459">
    <property type="entry name" value="DNA LIGASE"/>
    <property type="match status" value="1"/>
</dbReference>
<comment type="subcellular location">
    <subcellularLocation>
        <location evidence="3">Nucleus</location>
    </subcellularLocation>
</comment>
<organism evidence="17 18">
    <name type="scientific">Liquidambar formosana</name>
    <name type="common">Formosan gum</name>
    <dbReference type="NCBI Taxonomy" id="63359"/>
    <lineage>
        <taxon>Eukaryota</taxon>
        <taxon>Viridiplantae</taxon>
        <taxon>Streptophyta</taxon>
        <taxon>Embryophyta</taxon>
        <taxon>Tracheophyta</taxon>
        <taxon>Spermatophyta</taxon>
        <taxon>Magnoliopsida</taxon>
        <taxon>eudicotyledons</taxon>
        <taxon>Gunneridae</taxon>
        <taxon>Pentapetalae</taxon>
        <taxon>Saxifragales</taxon>
        <taxon>Altingiaceae</taxon>
        <taxon>Liquidambar</taxon>
    </lineage>
</organism>
<keyword evidence="6" id="KW-0548">Nucleotidyltransferase</keyword>
<accession>A0AAP0WZ81</accession>
<evidence type="ECO:0000256" key="11">
    <source>
        <dbReference type="ARBA" id="ARBA00024945"/>
    </source>
</evidence>
<dbReference type="Gene3D" id="3.90.228.10">
    <property type="match status" value="1"/>
</dbReference>
<dbReference type="InterPro" id="IPR004102">
    <property type="entry name" value="Poly(ADP-ribose)pol_reg_dom"/>
</dbReference>
<comment type="catalytic activity">
    <reaction evidence="12">
        <text>NAD(+) + (ADP-D-ribosyl)n-acceptor = nicotinamide + (ADP-D-ribosyl)n+1-acceptor + H(+).</text>
        <dbReference type="EC" id="2.4.2.30"/>
    </reaction>
</comment>
<dbReference type="PROSITE" id="PS51059">
    <property type="entry name" value="PARP_CATALYTIC"/>
    <property type="match status" value="1"/>
</dbReference>
<evidence type="ECO:0000256" key="10">
    <source>
        <dbReference type="ARBA" id="ARBA00024347"/>
    </source>
</evidence>
<dbReference type="Pfam" id="PF05406">
    <property type="entry name" value="WGR"/>
    <property type="match status" value="1"/>
</dbReference>
<evidence type="ECO:0000256" key="4">
    <source>
        <dbReference type="ARBA" id="ARBA00022676"/>
    </source>
</evidence>
<dbReference type="Pfam" id="PF02877">
    <property type="entry name" value="PARP_reg"/>
    <property type="match status" value="1"/>
</dbReference>
<evidence type="ECO:0000256" key="13">
    <source>
        <dbReference type="RuleBase" id="RU362114"/>
    </source>
</evidence>
<proteinExistence type="inferred from homology"/>
<keyword evidence="9" id="KW-0539">Nucleus</keyword>
<evidence type="ECO:0000313" key="18">
    <source>
        <dbReference type="Proteomes" id="UP001415857"/>
    </source>
</evidence>
<evidence type="ECO:0000313" key="17">
    <source>
        <dbReference type="EMBL" id="KAK9282506.1"/>
    </source>
</evidence>
<dbReference type="PANTHER" id="PTHR10459:SF115">
    <property type="entry name" value="POLY [ADP-RIBOSE] POLYMERASE"/>
    <property type="match status" value="1"/>
</dbReference>
<keyword evidence="18" id="KW-1185">Reference proteome</keyword>
<feature type="domain" description="PARP catalytic" evidence="14">
    <location>
        <begin position="271"/>
        <end position="497"/>
    </location>
</feature>
<evidence type="ECO:0000256" key="5">
    <source>
        <dbReference type="ARBA" id="ARBA00022679"/>
    </source>
</evidence>
<comment type="function">
    <text evidence="11">Involved in the base excision repair (BER) pathway, by catalyzing the poly(ADP-ribosyl)ation of a limited number of acceptor proteins involved in chromatin architecture and in DNA metabolism. This modification follows DNA damages and appears as an obligatory step in a detection/signaling pathway leading to the reparation of DNA strand breaks.</text>
</comment>
<evidence type="ECO:0000256" key="6">
    <source>
        <dbReference type="ARBA" id="ARBA00022695"/>
    </source>
</evidence>
<dbReference type="Gene3D" id="1.20.142.10">
    <property type="entry name" value="Poly(ADP-ribose) polymerase, regulatory domain"/>
    <property type="match status" value="1"/>
</dbReference>
<dbReference type="PROSITE" id="PS51060">
    <property type="entry name" value="PARP_ALPHA_HD"/>
    <property type="match status" value="1"/>
</dbReference>
<comment type="catalytic activity">
    <reaction evidence="1">
        <text>L-aspartyl-[protein] + NAD(+) = 4-O-(ADP-D-ribosyl)-L-aspartyl-[protein] + nicotinamide</text>
        <dbReference type="Rhea" id="RHEA:54424"/>
        <dbReference type="Rhea" id="RHEA-COMP:9867"/>
        <dbReference type="Rhea" id="RHEA-COMP:13832"/>
        <dbReference type="ChEBI" id="CHEBI:17154"/>
        <dbReference type="ChEBI" id="CHEBI:29961"/>
        <dbReference type="ChEBI" id="CHEBI:57540"/>
        <dbReference type="ChEBI" id="CHEBI:138102"/>
    </reaction>
</comment>
<evidence type="ECO:0000259" key="15">
    <source>
        <dbReference type="PROSITE" id="PS51060"/>
    </source>
</evidence>
<dbReference type="GO" id="GO:1990404">
    <property type="term" value="F:NAD+-protein mono-ADP-ribosyltransferase activity"/>
    <property type="evidence" value="ECO:0007669"/>
    <property type="project" value="TreeGrafter"/>
</dbReference>
<keyword evidence="5 13" id="KW-0808">Transferase</keyword>
<dbReference type="EC" id="2.4.2.-" evidence="13"/>
<evidence type="ECO:0000256" key="12">
    <source>
        <dbReference type="ARBA" id="ARBA00033987"/>
    </source>
</evidence>
<reference evidence="17 18" key="1">
    <citation type="journal article" date="2024" name="Plant J.">
        <title>Genome sequences and population genomics reveal climatic adaptation and genomic divergence between two closely related sweetgum species.</title>
        <authorList>
            <person name="Xu W.Q."/>
            <person name="Ren C.Q."/>
            <person name="Zhang X.Y."/>
            <person name="Comes H.P."/>
            <person name="Liu X.H."/>
            <person name="Li Y.G."/>
            <person name="Kettle C.J."/>
            <person name="Jalonen R."/>
            <person name="Gaisberger H."/>
            <person name="Ma Y.Z."/>
            <person name="Qiu Y.X."/>
        </authorList>
    </citation>
    <scope>NUCLEOTIDE SEQUENCE [LARGE SCALE GENOMIC DNA]</scope>
    <source>
        <strain evidence="17">Hangzhou</strain>
    </source>
</reference>
<evidence type="ECO:0000256" key="8">
    <source>
        <dbReference type="ARBA" id="ARBA00023027"/>
    </source>
</evidence>
<evidence type="ECO:0000256" key="2">
    <source>
        <dbReference type="ARBA" id="ARBA00000459"/>
    </source>
</evidence>
<evidence type="ECO:0000256" key="1">
    <source>
        <dbReference type="ARBA" id="ARBA00000438"/>
    </source>
</evidence>
<dbReference type="InterPro" id="IPR036930">
    <property type="entry name" value="WGR_dom_sf"/>
</dbReference>
<evidence type="ECO:0000256" key="7">
    <source>
        <dbReference type="ARBA" id="ARBA00022765"/>
    </source>
</evidence>
<dbReference type="SUPFAM" id="SSF47587">
    <property type="entry name" value="Domain of poly(ADP-ribose) polymerase"/>
    <property type="match status" value="1"/>
</dbReference>
<dbReference type="CDD" id="cd08002">
    <property type="entry name" value="WGR_PARP3_like"/>
    <property type="match status" value="1"/>
</dbReference>
<comment type="caution">
    <text evidence="17">The sequence shown here is derived from an EMBL/GenBank/DDBJ whole genome shotgun (WGS) entry which is preliminary data.</text>
</comment>
<dbReference type="InterPro" id="IPR012317">
    <property type="entry name" value="Poly(ADP-ribose)pol_cat_dom"/>
</dbReference>
<evidence type="ECO:0000256" key="9">
    <source>
        <dbReference type="ARBA" id="ARBA00023242"/>
    </source>
</evidence>
<dbReference type="InterPro" id="IPR050800">
    <property type="entry name" value="ARTD/PARP"/>
</dbReference>
<dbReference type="Proteomes" id="UP001415857">
    <property type="component" value="Unassembled WGS sequence"/>
</dbReference>
<evidence type="ECO:0000259" key="14">
    <source>
        <dbReference type="PROSITE" id="PS51059"/>
    </source>
</evidence>
<feature type="domain" description="PARP alpha-helical" evidence="15">
    <location>
        <begin position="149"/>
        <end position="275"/>
    </location>
</feature>
<dbReference type="SMART" id="SM00773">
    <property type="entry name" value="WGR"/>
    <property type="match status" value="1"/>
</dbReference>
<dbReference type="GO" id="GO:0006302">
    <property type="term" value="P:double-strand break repair"/>
    <property type="evidence" value="ECO:0007669"/>
    <property type="project" value="TreeGrafter"/>
</dbReference>